<evidence type="ECO:0000256" key="3">
    <source>
        <dbReference type="ARBA" id="ARBA00011486"/>
    </source>
</evidence>
<protein>
    <recommendedName>
        <fullName evidence="4">Ornithine decarboxylase antizyme</fullName>
    </recommendedName>
</protein>
<keyword evidence="5" id="KW-0688">Ribosomal frameshifting</keyword>
<evidence type="ECO:0000313" key="8">
    <source>
        <dbReference type="Proteomes" id="UP001610728"/>
    </source>
</evidence>
<sequence length="292" mass="30903">MNTAASVAGPGAASQPASVLASCYIVDSSASVNGLHYSTTGVSGPSGIPEVPSSGVPSPPSSPPLAAVKPSSHQIAILPKPGRSRHASTGSRSRDLRGGAALTIREDCERFFCETMAAVFLGERNAIEPVSGLTSASSSSPSASYLLTPPDDLPFGGSGPAARNYRHRHSRMAKPPVTPVIAWAEIWDFQGGASFRAFVADNCGVKTLFIFFHNSVVHLDLKPALMAIMELAEGPLGCHDVVALIDKYTESDSAKALMRSLQWVGFELTTLEPWANRVDVTSDHWHTMCMEV</sequence>
<feature type="region of interest" description="Disordered" evidence="6">
    <location>
        <begin position="46"/>
        <end position="97"/>
    </location>
</feature>
<dbReference type="PANTHER" id="PTHR10279">
    <property type="entry name" value="ORNITHINE DECARBOXYLASE ANTIZYME"/>
    <property type="match status" value="1"/>
</dbReference>
<evidence type="ECO:0000256" key="5">
    <source>
        <dbReference type="ARBA" id="ARBA00022758"/>
    </source>
</evidence>
<dbReference type="PANTHER" id="PTHR10279:SF10">
    <property type="entry name" value="ORNITHINE DECARBOXYLASE ANTIZYME"/>
    <property type="match status" value="1"/>
</dbReference>
<reference evidence="7 8" key="1">
    <citation type="submission" date="2020-05" db="EMBL/GenBank/DDBJ databases">
        <title>Ceratocystis lukuohia genome.</title>
        <authorList>
            <person name="Harrington T.C."/>
            <person name="Kim K."/>
            <person name="Mayers C.G."/>
        </authorList>
    </citation>
    <scope>NUCLEOTIDE SEQUENCE [LARGE SCALE GENOMIC DNA]</scope>
    <source>
        <strain evidence="7 8">C4212</strain>
    </source>
</reference>
<evidence type="ECO:0000256" key="2">
    <source>
        <dbReference type="ARBA" id="ARBA00008796"/>
    </source>
</evidence>
<dbReference type="Pfam" id="PF02100">
    <property type="entry name" value="ODC_AZ"/>
    <property type="match status" value="1"/>
</dbReference>
<comment type="similarity">
    <text evidence="2">Belongs to the ODC antizyme family.</text>
</comment>
<evidence type="ECO:0000256" key="4">
    <source>
        <dbReference type="ARBA" id="ARBA00017712"/>
    </source>
</evidence>
<dbReference type="SUPFAM" id="SSF55729">
    <property type="entry name" value="Acyl-CoA N-acyltransferases (Nat)"/>
    <property type="match status" value="1"/>
</dbReference>
<dbReference type="RefSeq" id="XP_070862995.1">
    <property type="nucleotide sequence ID" value="XM_071006015.1"/>
</dbReference>
<accession>A0ABR4MU57</accession>
<comment type="caution">
    <text evidence="7">The sequence shown here is derived from an EMBL/GenBank/DDBJ whole genome shotgun (WGS) entry which is preliminary data.</text>
</comment>
<name>A0ABR4MU57_9PEZI</name>
<comment type="function">
    <text evidence="1">Ornithine decarboxylase (ODC) antizyme protein that negatively regulates ODC activity and intracellular polyamine biosynthesis in response to increased intracellular polyamine levels. Binds to ODC monomers, inhibiting the assembly of the functional ODC homodimer, and targets the monomers for ubiquitin-independent proteolytic destruction by the 26S proteasome.</text>
</comment>
<dbReference type="Gene3D" id="3.40.630.60">
    <property type="match status" value="1"/>
</dbReference>
<evidence type="ECO:0000313" key="7">
    <source>
        <dbReference type="EMBL" id="KAL2891815.1"/>
    </source>
</evidence>
<dbReference type="Proteomes" id="UP001610728">
    <property type="component" value="Unassembled WGS sequence"/>
</dbReference>
<dbReference type="EMBL" id="JABSNW010000001">
    <property type="protein sequence ID" value="KAL2891815.1"/>
    <property type="molecule type" value="Genomic_DNA"/>
</dbReference>
<evidence type="ECO:0000256" key="1">
    <source>
        <dbReference type="ARBA" id="ARBA00002307"/>
    </source>
</evidence>
<dbReference type="InterPro" id="IPR038581">
    <property type="entry name" value="ODC_AZ_sf"/>
</dbReference>
<dbReference type="GeneID" id="98115419"/>
<keyword evidence="8" id="KW-1185">Reference proteome</keyword>
<dbReference type="InterPro" id="IPR016181">
    <property type="entry name" value="Acyl_CoA_acyltransferase"/>
</dbReference>
<organism evidence="7 8">
    <name type="scientific">Ceratocystis lukuohia</name>
    <dbReference type="NCBI Taxonomy" id="2019550"/>
    <lineage>
        <taxon>Eukaryota</taxon>
        <taxon>Fungi</taxon>
        <taxon>Dikarya</taxon>
        <taxon>Ascomycota</taxon>
        <taxon>Pezizomycotina</taxon>
        <taxon>Sordariomycetes</taxon>
        <taxon>Hypocreomycetidae</taxon>
        <taxon>Microascales</taxon>
        <taxon>Ceratocystidaceae</taxon>
        <taxon>Ceratocystis</taxon>
    </lineage>
</organism>
<proteinExistence type="inferred from homology"/>
<gene>
    <name evidence="7" type="ORF">HOO65_011173</name>
</gene>
<feature type="compositionally biased region" description="Low complexity" evidence="6">
    <location>
        <begin position="46"/>
        <end position="56"/>
    </location>
</feature>
<dbReference type="InterPro" id="IPR002993">
    <property type="entry name" value="ODC_AZ"/>
</dbReference>
<comment type="subunit">
    <text evidence="3">Interacts with ODC and thereby sterically blocks ODC homodimerization.</text>
</comment>
<evidence type="ECO:0000256" key="6">
    <source>
        <dbReference type="SAM" id="MobiDB-lite"/>
    </source>
</evidence>